<protein>
    <submittedName>
        <fullName evidence="3">DUF155-domain-containing protein</fullName>
    </submittedName>
</protein>
<dbReference type="InterPro" id="IPR051624">
    <property type="entry name" value="RMD1/Sad1-interacting"/>
</dbReference>
<keyword evidence="4" id="KW-1185">Reference proteome</keyword>
<evidence type="ECO:0000313" key="4">
    <source>
        <dbReference type="Proteomes" id="UP000095038"/>
    </source>
</evidence>
<sequence length="294" mass="33751">TSITVSESFDLPKVINILHEKGYKDASDISSSGVSDTENETSGLKSDIMILLNGTVVAWGLHESFLIKEFLPLIKEGFINEYEEYESEEMDYIELNEAKEKEKSYNDNHAHAHTHKNNYDSTLDGDLLIIRTLNSNQRLLDKAAFSAGLARSTRLAILENMLEKLIGESRTNTLLLSKGLLKFKADLAKNKEILQVVGRMLVVRGKLNLYSELVEIPDLYWSEPSLENLYKQISRNLDVSPRINILNQKLDYAIDEQRVLLSSLNEEKGSRLEWIIIYLIMFEVCLELFHFYER</sequence>
<evidence type="ECO:0000256" key="1">
    <source>
        <dbReference type="ARBA" id="ARBA00008306"/>
    </source>
</evidence>
<dbReference type="GeneID" id="30963087"/>
<dbReference type="GO" id="GO:0070131">
    <property type="term" value="P:positive regulation of mitochondrial translation"/>
    <property type="evidence" value="ECO:0007669"/>
    <property type="project" value="TreeGrafter"/>
</dbReference>
<dbReference type="PANTHER" id="PTHR16255:SF1">
    <property type="entry name" value="REQUIRED FOR MEIOTIC NUCLEAR DIVISION PROTEIN 1 HOMOLOG"/>
    <property type="match status" value="1"/>
</dbReference>
<name>A0A1D2VC99_9ASCO</name>
<reference evidence="4" key="1">
    <citation type="submission" date="2016-05" db="EMBL/GenBank/DDBJ databases">
        <title>Comparative genomics of biotechnologically important yeasts.</title>
        <authorList>
            <consortium name="DOE Joint Genome Institute"/>
            <person name="Riley R."/>
            <person name="Haridas S."/>
            <person name="Wolfe K.H."/>
            <person name="Lopes M.R."/>
            <person name="Hittinger C.T."/>
            <person name="Goker M."/>
            <person name="Salamov A."/>
            <person name="Wisecaver J."/>
            <person name="Long T.M."/>
            <person name="Aerts A.L."/>
            <person name="Barry K."/>
            <person name="Choi C."/>
            <person name="Clum A."/>
            <person name="Coughlan A.Y."/>
            <person name="Deshpande S."/>
            <person name="Douglass A.P."/>
            <person name="Hanson S.J."/>
            <person name="Klenk H.-P."/>
            <person name="Labutti K."/>
            <person name="Lapidus A."/>
            <person name="Lindquist E."/>
            <person name="Lipzen A."/>
            <person name="Meier-Kolthoff J.P."/>
            <person name="Ohm R.A."/>
            <person name="Otillar R.P."/>
            <person name="Pangilinan J."/>
            <person name="Peng Y."/>
            <person name="Rokas A."/>
            <person name="Rosa C.A."/>
            <person name="Scheuner C."/>
            <person name="Sibirny A.A."/>
            <person name="Slot J.C."/>
            <person name="Stielow J.B."/>
            <person name="Sun H."/>
            <person name="Kurtzman C.P."/>
            <person name="Blackwell M."/>
            <person name="Grigoriev I.V."/>
            <person name="Jeffries T.W."/>
        </authorList>
    </citation>
    <scope>NUCLEOTIDE SEQUENCE [LARGE SCALE GENOMIC DNA]</scope>
    <source>
        <strain evidence="4">DSM 1968</strain>
    </source>
</reference>
<comment type="similarity">
    <text evidence="1">Belongs to the RMD1/sif2 family.</text>
</comment>
<dbReference type="Proteomes" id="UP000095038">
    <property type="component" value="Unassembled WGS sequence"/>
</dbReference>
<feature type="non-terminal residue" evidence="3">
    <location>
        <position position="1"/>
    </location>
</feature>
<dbReference type="InParanoid" id="A0A1D2VC99"/>
<evidence type="ECO:0000313" key="3">
    <source>
        <dbReference type="EMBL" id="ODV59255.1"/>
    </source>
</evidence>
<dbReference type="RefSeq" id="XP_020045562.1">
    <property type="nucleotide sequence ID" value="XM_020189451.1"/>
</dbReference>
<accession>A0A1D2VC99</accession>
<dbReference type="Pfam" id="PF02582">
    <property type="entry name" value="DUF155"/>
    <property type="match status" value="1"/>
</dbReference>
<proteinExistence type="inferred from homology"/>
<feature type="domain" description="DUF155" evidence="2">
    <location>
        <begin position="48"/>
        <end position="247"/>
    </location>
</feature>
<organism evidence="3 4">
    <name type="scientific">Ascoidea rubescens DSM 1968</name>
    <dbReference type="NCBI Taxonomy" id="1344418"/>
    <lineage>
        <taxon>Eukaryota</taxon>
        <taxon>Fungi</taxon>
        <taxon>Dikarya</taxon>
        <taxon>Ascomycota</taxon>
        <taxon>Saccharomycotina</taxon>
        <taxon>Saccharomycetes</taxon>
        <taxon>Ascoideaceae</taxon>
        <taxon>Ascoidea</taxon>
    </lineage>
</organism>
<dbReference type="GO" id="GO:0005743">
    <property type="term" value="C:mitochondrial inner membrane"/>
    <property type="evidence" value="ECO:0007669"/>
    <property type="project" value="EnsemblFungi"/>
</dbReference>
<evidence type="ECO:0000259" key="2">
    <source>
        <dbReference type="Pfam" id="PF02582"/>
    </source>
</evidence>
<dbReference type="FunCoup" id="A0A1D2VC99">
    <property type="interactions" value="74"/>
</dbReference>
<dbReference type="OrthoDB" id="242766at2759"/>
<dbReference type="PANTHER" id="PTHR16255">
    <property type="entry name" value="REQUIRED FOR MEIOTIC NUCLEAR DIVISION PROTEIN 1 HOMOLOG"/>
    <property type="match status" value="1"/>
</dbReference>
<dbReference type="EMBL" id="KV454487">
    <property type="protein sequence ID" value="ODV59255.1"/>
    <property type="molecule type" value="Genomic_DNA"/>
</dbReference>
<feature type="non-terminal residue" evidence="3">
    <location>
        <position position="294"/>
    </location>
</feature>
<dbReference type="InterPro" id="IPR003734">
    <property type="entry name" value="DUF155"/>
</dbReference>
<dbReference type="AlphaFoldDB" id="A0A1D2VC99"/>
<gene>
    <name evidence="3" type="ORF">ASCRUDRAFT_16830</name>
</gene>